<name>A0A5B7JMP2_PORTR</name>
<reference evidence="3 4" key="1">
    <citation type="submission" date="2019-05" db="EMBL/GenBank/DDBJ databases">
        <title>Another draft genome of Portunus trituberculatus and its Hox gene families provides insights of decapod evolution.</title>
        <authorList>
            <person name="Jeong J.-H."/>
            <person name="Song I."/>
            <person name="Kim S."/>
            <person name="Choi T."/>
            <person name="Kim D."/>
            <person name="Ryu S."/>
            <person name="Kim W."/>
        </authorList>
    </citation>
    <scope>NUCLEOTIDE SEQUENCE [LARGE SCALE GENOMIC DNA]</scope>
    <source>
        <tissue evidence="3">Muscle</tissue>
    </source>
</reference>
<gene>
    <name evidence="3" type="primary">Prss28</name>
    <name evidence="3" type="ORF">E2C01_094643</name>
</gene>
<dbReference type="InterPro" id="IPR009003">
    <property type="entry name" value="Peptidase_S1_PA"/>
</dbReference>
<keyword evidence="4" id="KW-1185">Reference proteome</keyword>
<sequence length="102" mass="11400">MDEGTRIIGGEKASPLEYPYQAALALAPRYNYICSGSIITAQWVLTAGHCLMPFLGNYSELRVGIGNIFLDKMTYLSVESAIIHEDYNDLRIDDVSMCDYLL</sequence>
<dbReference type="SUPFAM" id="SSF50494">
    <property type="entry name" value="Trypsin-like serine proteases"/>
    <property type="match status" value="1"/>
</dbReference>
<dbReference type="Pfam" id="PF00089">
    <property type="entry name" value="Trypsin"/>
    <property type="match status" value="1"/>
</dbReference>
<protein>
    <submittedName>
        <fullName evidence="3">Serine protease 28</fullName>
    </submittedName>
</protein>
<keyword evidence="1" id="KW-1015">Disulfide bond</keyword>
<accession>A0A5B7JMP2</accession>
<dbReference type="Proteomes" id="UP000324222">
    <property type="component" value="Unassembled WGS sequence"/>
</dbReference>
<evidence type="ECO:0000313" key="4">
    <source>
        <dbReference type="Proteomes" id="UP000324222"/>
    </source>
</evidence>
<dbReference type="Gene3D" id="2.40.10.10">
    <property type="entry name" value="Trypsin-like serine proteases"/>
    <property type="match status" value="1"/>
</dbReference>
<dbReference type="GO" id="GO:0004252">
    <property type="term" value="F:serine-type endopeptidase activity"/>
    <property type="evidence" value="ECO:0007669"/>
    <property type="project" value="InterPro"/>
</dbReference>
<dbReference type="InterPro" id="IPR018114">
    <property type="entry name" value="TRYPSIN_HIS"/>
</dbReference>
<dbReference type="AlphaFoldDB" id="A0A5B7JMP2"/>
<evidence type="ECO:0000256" key="1">
    <source>
        <dbReference type="ARBA" id="ARBA00023157"/>
    </source>
</evidence>
<proteinExistence type="predicted"/>
<keyword evidence="3" id="KW-0645">Protease</keyword>
<evidence type="ECO:0000313" key="3">
    <source>
        <dbReference type="EMBL" id="MPC99241.1"/>
    </source>
</evidence>
<dbReference type="PROSITE" id="PS50240">
    <property type="entry name" value="TRYPSIN_DOM"/>
    <property type="match status" value="1"/>
</dbReference>
<dbReference type="PANTHER" id="PTHR24252:SF7">
    <property type="entry name" value="HYALIN"/>
    <property type="match status" value="1"/>
</dbReference>
<dbReference type="PANTHER" id="PTHR24252">
    <property type="entry name" value="ACROSIN-RELATED"/>
    <property type="match status" value="1"/>
</dbReference>
<dbReference type="PROSITE" id="PS00134">
    <property type="entry name" value="TRYPSIN_HIS"/>
    <property type="match status" value="1"/>
</dbReference>
<comment type="caution">
    <text evidence="3">The sequence shown here is derived from an EMBL/GenBank/DDBJ whole genome shotgun (WGS) entry which is preliminary data.</text>
</comment>
<dbReference type="GO" id="GO:0006508">
    <property type="term" value="P:proteolysis"/>
    <property type="evidence" value="ECO:0007669"/>
    <property type="project" value="UniProtKB-KW"/>
</dbReference>
<dbReference type="InterPro" id="IPR043504">
    <property type="entry name" value="Peptidase_S1_PA_chymotrypsin"/>
</dbReference>
<feature type="domain" description="Peptidase S1" evidence="2">
    <location>
        <begin position="7"/>
        <end position="102"/>
    </location>
</feature>
<organism evidence="3 4">
    <name type="scientific">Portunus trituberculatus</name>
    <name type="common">Swimming crab</name>
    <name type="synonym">Neptunus trituberculatus</name>
    <dbReference type="NCBI Taxonomy" id="210409"/>
    <lineage>
        <taxon>Eukaryota</taxon>
        <taxon>Metazoa</taxon>
        <taxon>Ecdysozoa</taxon>
        <taxon>Arthropoda</taxon>
        <taxon>Crustacea</taxon>
        <taxon>Multicrustacea</taxon>
        <taxon>Malacostraca</taxon>
        <taxon>Eumalacostraca</taxon>
        <taxon>Eucarida</taxon>
        <taxon>Decapoda</taxon>
        <taxon>Pleocyemata</taxon>
        <taxon>Brachyura</taxon>
        <taxon>Eubrachyura</taxon>
        <taxon>Portunoidea</taxon>
        <taxon>Portunidae</taxon>
        <taxon>Portuninae</taxon>
        <taxon>Portunus</taxon>
    </lineage>
</organism>
<dbReference type="EMBL" id="VSRR010117529">
    <property type="protein sequence ID" value="MPC99241.1"/>
    <property type="molecule type" value="Genomic_DNA"/>
</dbReference>
<keyword evidence="3" id="KW-0378">Hydrolase</keyword>
<dbReference type="InterPro" id="IPR001254">
    <property type="entry name" value="Trypsin_dom"/>
</dbReference>
<evidence type="ECO:0000259" key="2">
    <source>
        <dbReference type="PROSITE" id="PS50240"/>
    </source>
</evidence>